<accession>A0A916NQK2</accession>
<dbReference type="PANTHER" id="PTHR30603:SF47">
    <property type="entry name" value="RNA POLYMERASE SIGMA FACTOR SIGD, CHLOROPLASTIC"/>
    <property type="match status" value="1"/>
</dbReference>
<dbReference type="GO" id="GO:0016987">
    <property type="term" value="F:sigma factor activity"/>
    <property type="evidence" value="ECO:0007669"/>
    <property type="project" value="UniProtKB-KW"/>
</dbReference>
<dbReference type="KEGG" id="ptan:CRYO30217_00900"/>
<evidence type="ECO:0000259" key="5">
    <source>
        <dbReference type="Pfam" id="PF00140"/>
    </source>
</evidence>
<dbReference type="RefSeq" id="WP_258541123.1">
    <property type="nucleotide sequence ID" value="NZ_OU015584.1"/>
</dbReference>
<keyword evidence="4" id="KW-0804">Transcription</keyword>
<dbReference type="Gene3D" id="1.10.10.10">
    <property type="entry name" value="Winged helix-like DNA-binding domain superfamily/Winged helix DNA-binding domain"/>
    <property type="match status" value="2"/>
</dbReference>
<evidence type="ECO:0000256" key="1">
    <source>
        <dbReference type="ARBA" id="ARBA00023015"/>
    </source>
</evidence>
<dbReference type="Gene3D" id="1.10.601.10">
    <property type="entry name" value="RNA Polymerase Primary Sigma Factor"/>
    <property type="match status" value="1"/>
</dbReference>
<dbReference type="SUPFAM" id="SSF88946">
    <property type="entry name" value="Sigma2 domain of RNA polymerase sigma factors"/>
    <property type="match status" value="1"/>
</dbReference>
<dbReference type="InterPro" id="IPR009042">
    <property type="entry name" value="RNA_pol_sigma70_r1_2"/>
</dbReference>
<dbReference type="InterPro" id="IPR007630">
    <property type="entry name" value="RNA_pol_sigma70_r4"/>
</dbReference>
<reference evidence="9" key="1">
    <citation type="submission" date="2021-04" db="EMBL/GenBank/DDBJ databases">
        <authorList>
            <person name="Rodrigo-Torres L."/>
            <person name="Arahal R. D."/>
            <person name="Lucena T."/>
        </authorList>
    </citation>
    <scope>NUCLEOTIDE SEQUENCE</scope>
    <source>
        <strain evidence="9">AS29M-1</strain>
    </source>
</reference>
<dbReference type="InterPro" id="IPR000943">
    <property type="entry name" value="RNA_pol_sigma70"/>
</dbReference>
<gene>
    <name evidence="9" type="primary">sigA_1</name>
    <name evidence="9" type="ORF">CRYO30217_00900</name>
</gene>
<dbReference type="PIRSF" id="PIRSF000770">
    <property type="entry name" value="RNA_pol_sigma-SigE/K"/>
    <property type="match status" value="1"/>
</dbReference>
<dbReference type="Pfam" id="PF04539">
    <property type="entry name" value="Sigma70_r3"/>
    <property type="match status" value="1"/>
</dbReference>
<evidence type="ECO:0000313" key="9">
    <source>
        <dbReference type="EMBL" id="CAG5079260.1"/>
    </source>
</evidence>
<dbReference type="InterPro" id="IPR007627">
    <property type="entry name" value="RNA_pol_sigma70_r2"/>
</dbReference>
<evidence type="ECO:0000259" key="8">
    <source>
        <dbReference type="Pfam" id="PF04545"/>
    </source>
</evidence>
<dbReference type="InterPro" id="IPR007624">
    <property type="entry name" value="RNA_pol_sigma70_r3"/>
</dbReference>
<keyword evidence="10" id="KW-1185">Reference proteome</keyword>
<dbReference type="InterPro" id="IPR013325">
    <property type="entry name" value="RNA_pol_sigma_r2"/>
</dbReference>
<dbReference type="InterPro" id="IPR050239">
    <property type="entry name" value="Sigma-70_RNA_pol_init_factors"/>
</dbReference>
<dbReference type="PRINTS" id="PR00046">
    <property type="entry name" value="SIGMA70FCT"/>
</dbReference>
<dbReference type="GO" id="GO:0003677">
    <property type="term" value="F:DNA binding"/>
    <property type="evidence" value="ECO:0007669"/>
    <property type="project" value="UniProtKB-KW"/>
</dbReference>
<evidence type="ECO:0000256" key="4">
    <source>
        <dbReference type="ARBA" id="ARBA00023163"/>
    </source>
</evidence>
<dbReference type="Proteomes" id="UP000683507">
    <property type="component" value="Chromosome"/>
</dbReference>
<dbReference type="CDD" id="cd06171">
    <property type="entry name" value="Sigma70_r4"/>
    <property type="match status" value="1"/>
</dbReference>
<sequence length="287" mass="33194">MRQLKIEKSITNRSAISFNKYLFDVSQIEMISPQEEFELAGRIREGDQKALDKLVRSNLRFVISVAKQYQNFGVNLQDLVNEGNIGLIKAAQKFDETRGFKFISYAVWWIRQMIQKAINEQGKIVRIPSNKSGLMMRIARAEDEFLQKNERLPDADELAQMLEVTEKEIKDTYSSKYTKYDLDAPITSDDNTTRMEKFQSDENSLTEEQLSNNSLHIDIERMLGKLSPRERKIVQDYYGVGVSRSKTIAEISSDLGMSRESIRKLRNKAIKKLKSGNIEHMMDYIAN</sequence>
<dbReference type="Pfam" id="PF04542">
    <property type="entry name" value="Sigma70_r2"/>
    <property type="match status" value="1"/>
</dbReference>
<name>A0A916NQK2_9FLAO</name>
<keyword evidence="1" id="KW-0805">Transcription regulation</keyword>
<proteinExistence type="predicted"/>
<keyword evidence="2" id="KW-0731">Sigma factor</keyword>
<evidence type="ECO:0000259" key="6">
    <source>
        <dbReference type="Pfam" id="PF04539"/>
    </source>
</evidence>
<evidence type="ECO:0000256" key="2">
    <source>
        <dbReference type="ARBA" id="ARBA00023082"/>
    </source>
</evidence>
<evidence type="ECO:0000313" key="10">
    <source>
        <dbReference type="Proteomes" id="UP000683507"/>
    </source>
</evidence>
<feature type="domain" description="RNA polymerase sigma-70 region 3" evidence="6">
    <location>
        <begin position="137"/>
        <end position="204"/>
    </location>
</feature>
<dbReference type="EMBL" id="OU015584">
    <property type="protein sequence ID" value="CAG5079260.1"/>
    <property type="molecule type" value="Genomic_DNA"/>
</dbReference>
<dbReference type="AlphaFoldDB" id="A0A916NQK2"/>
<dbReference type="SUPFAM" id="SSF88659">
    <property type="entry name" value="Sigma3 and sigma4 domains of RNA polymerase sigma factors"/>
    <property type="match status" value="2"/>
</dbReference>
<organism evidence="9 10">
    <name type="scientific">Parvicella tangerina</name>
    <dbReference type="NCBI Taxonomy" id="2829795"/>
    <lineage>
        <taxon>Bacteria</taxon>
        <taxon>Pseudomonadati</taxon>
        <taxon>Bacteroidota</taxon>
        <taxon>Flavobacteriia</taxon>
        <taxon>Flavobacteriales</taxon>
        <taxon>Parvicellaceae</taxon>
        <taxon>Parvicella</taxon>
    </lineage>
</organism>
<dbReference type="InterPro" id="IPR036388">
    <property type="entry name" value="WH-like_DNA-bd_sf"/>
</dbReference>
<dbReference type="Pfam" id="PF04545">
    <property type="entry name" value="Sigma70_r4"/>
    <property type="match status" value="1"/>
</dbReference>
<dbReference type="InterPro" id="IPR013324">
    <property type="entry name" value="RNA_pol_sigma_r3/r4-like"/>
</dbReference>
<feature type="domain" description="RNA polymerase sigma-70 region 1.2" evidence="5">
    <location>
        <begin position="20"/>
        <end position="48"/>
    </location>
</feature>
<evidence type="ECO:0000256" key="3">
    <source>
        <dbReference type="ARBA" id="ARBA00023125"/>
    </source>
</evidence>
<feature type="domain" description="RNA polymerase sigma-70 region 4" evidence="8">
    <location>
        <begin position="223"/>
        <end position="274"/>
    </location>
</feature>
<evidence type="ECO:0000259" key="7">
    <source>
        <dbReference type="Pfam" id="PF04542"/>
    </source>
</evidence>
<dbReference type="Pfam" id="PF00140">
    <property type="entry name" value="Sigma70_r1_2"/>
    <property type="match status" value="1"/>
</dbReference>
<dbReference type="InterPro" id="IPR014284">
    <property type="entry name" value="RNA_pol_sigma-70_dom"/>
</dbReference>
<protein>
    <submittedName>
        <fullName evidence="9">RNA polymerase sigma factor SigA</fullName>
    </submittedName>
</protein>
<keyword evidence="3" id="KW-0238">DNA-binding</keyword>
<dbReference type="GO" id="GO:0006352">
    <property type="term" value="P:DNA-templated transcription initiation"/>
    <property type="evidence" value="ECO:0007669"/>
    <property type="project" value="InterPro"/>
</dbReference>
<feature type="domain" description="RNA polymerase sigma-70 region 2" evidence="7">
    <location>
        <begin position="54"/>
        <end position="122"/>
    </location>
</feature>
<dbReference type="PANTHER" id="PTHR30603">
    <property type="entry name" value="RNA POLYMERASE SIGMA FACTOR RPO"/>
    <property type="match status" value="1"/>
</dbReference>
<dbReference type="NCBIfam" id="TIGR02937">
    <property type="entry name" value="sigma70-ECF"/>
    <property type="match status" value="1"/>
</dbReference>